<reference evidence="1" key="1">
    <citation type="submission" date="2023-04" db="EMBL/GenBank/DDBJ databases">
        <title>A chromosome-level genome assembly of the parasitoid wasp Eretmocerus hayati.</title>
        <authorList>
            <person name="Zhong Y."/>
            <person name="Liu S."/>
            <person name="Liu Y."/>
        </authorList>
    </citation>
    <scope>NUCLEOTIDE SEQUENCE</scope>
    <source>
        <strain evidence="1">ZJU_SS_LIU_2023</strain>
    </source>
</reference>
<comment type="caution">
    <text evidence="1">The sequence shown here is derived from an EMBL/GenBank/DDBJ whole genome shotgun (WGS) entry which is preliminary data.</text>
</comment>
<organism evidence="1 2">
    <name type="scientific">Eretmocerus hayati</name>
    <dbReference type="NCBI Taxonomy" id="131215"/>
    <lineage>
        <taxon>Eukaryota</taxon>
        <taxon>Metazoa</taxon>
        <taxon>Ecdysozoa</taxon>
        <taxon>Arthropoda</taxon>
        <taxon>Hexapoda</taxon>
        <taxon>Insecta</taxon>
        <taxon>Pterygota</taxon>
        <taxon>Neoptera</taxon>
        <taxon>Endopterygota</taxon>
        <taxon>Hymenoptera</taxon>
        <taxon>Apocrita</taxon>
        <taxon>Proctotrupomorpha</taxon>
        <taxon>Chalcidoidea</taxon>
        <taxon>Aphelinidae</taxon>
        <taxon>Aphelininae</taxon>
        <taxon>Eretmocerus</taxon>
    </lineage>
</organism>
<keyword evidence="2" id="KW-1185">Reference proteome</keyword>
<dbReference type="EMBL" id="CM056744">
    <property type="protein sequence ID" value="KAJ8668661.1"/>
    <property type="molecule type" value="Genomic_DNA"/>
</dbReference>
<name>A0ACC2NC47_9HYME</name>
<dbReference type="Proteomes" id="UP001239111">
    <property type="component" value="Chromosome 4"/>
</dbReference>
<gene>
    <name evidence="1" type="ORF">QAD02_010324</name>
</gene>
<evidence type="ECO:0000313" key="1">
    <source>
        <dbReference type="EMBL" id="KAJ8668661.1"/>
    </source>
</evidence>
<protein>
    <submittedName>
        <fullName evidence="1">Uncharacterized protein</fullName>
    </submittedName>
</protein>
<proteinExistence type="predicted"/>
<evidence type="ECO:0000313" key="2">
    <source>
        <dbReference type="Proteomes" id="UP001239111"/>
    </source>
</evidence>
<sequence length="174" mass="19470">MTTYHQWSNDDRTTCYYNLAIAELGTETAVRPATVSVNVNHQNHGTEVTAIGWGQAYIDGEVVNPHSPRKLLMTVIRRNDYVTRLRNLISLNFNFLHDRLICAISTPQPALVIRADIGGPVLDRENNVLGMIAQPCAQLEDPSIYNNSINFILSLKNFTASLNTVTNNDIFKVL</sequence>
<accession>A0ACC2NC47</accession>